<evidence type="ECO:0000313" key="7">
    <source>
        <dbReference type="Proteomes" id="UP000566597"/>
    </source>
</evidence>
<feature type="domain" description="Phosphoribulokinase/uridine kinase" evidence="1">
    <location>
        <begin position="115"/>
        <end position="192"/>
    </location>
</feature>
<evidence type="ECO:0000313" key="3">
    <source>
        <dbReference type="EMBL" id="EAH0253091.1"/>
    </source>
</evidence>
<keyword evidence="2" id="KW-0808">Transferase</keyword>
<proteinExistence type="predicted"/>
<protein>
    <submittedName>
        <fullName evidence="2">Uridine kinase</fullName>
    </submittedName>
</protein>
<dbReference type="Proteomes" id="UP000352246">
    <property type="component" value="Unassembled WGS sequence"/>
</dbReference>
<dbReference type="GO" id="GO:0016301">
    <property type="term" value="F:kinase activity"/>
    <property type="evidence" value="ECO:0007669"/>
    <property type="project" value="UniProtKB-KW"/>
</dbReference>
<reference evidence="2 6" key="1">
    <citation type="submission" date="2018-06" db="EMBL/GenBank/DDBJ databases">
        <authorList>
            <consortium name="GenomeTrakr: Next Generation Sequencing Network for Food Pathogen Tracability"/>
        </authorList>
    </citation>
    <scope>NUCLEOTIDE SEQUENCE [LARGE SCALE GENOMIC DNA]</scope>
    <source>
        <strain evidence="4 5">FDA00014472</strain>
        <strain evidence="2 6">FLAG-78586</strain>
    </source>
</reference>
<dbReference type="EMBL" id="AAISWI010000012">
    <property type="protein sequence ID" value="ECH7212133.1"/>
    <property type="molecule type" value="Genomic_DNA"/>
</dbReference>
<dbReference type="EMBL" id="AAAQOE010000005">
    <property type="protein sequence ID" value="EAE1096924.1"/>
    <property type="molecule type" value="Genomic_DNA"/>
</dbReference>
<dbReference type="RefSeq" id="WP_003722949.1">
    <property type="nucleotide sequence ID" value="NZ_CP019617.1"/>
</dbReference>
<keyword evidence="2" id="KW-0418">Kinase</keyword>
<dbReference type="GO" id="GO:0005524">
    <property type="term" value="F:ATP binding"/>
    <property type="evidence" value="ECO:0007669"/>
    <property type="project" value="InterPro"/>
</dbReference>
<dbReference type="Proteomes" id="UP000355989">
    <property type="component" value="Unassembled WGS sequence"/>
</dbReference>
<dbReference type="SUPFAM" id="SSF52540">
    <property type="entry name" value="P-loop containing nucleoside triphosphate hydrolases"/>
    <property type="match status" value="1"/>
</dbReference>
<dbReference type="InterPro" id="IPR027417">
    <property type="entry name" value="P-loop_NTPase"/>
</dbReference>
<dbReference type="AlphaFoldDB" id="A0A3T1NWK5"/>
<evidence type="ECO:0000313" key="4">
    <source>
        <dbReference type="EMBL" id="ECH7212133.1"/>
    </source>
</evidence>
<reference evidence="3 7" key="2">
    <citation type="submission" date="2019-04" db="EMBL/GenBank/DDBJ databases">
        <authorList>
            <person name="Ashton P.M."/>
            <person name="Dallman T."/>
            <person name="Nair S."/>
            <person name="De Pinna E."/>
            <person name="Peters T."/>
            <person name="Grant K."/>
        </authorList>
    </citation>
    <scope>NUCLEOTIDE SEQUENCE [LARGE SCALE GENOMIC DNA]</scope>
    <source>
        <strain evidence="3 7">406731</strain>
    </source>
</reference>
<evidence type="ECO:0000313" key="6">
    <source>
        <dbReference type="Proteomes" id="UP000355989"/>
    </source>
</evidence>
<sequence>MRDVLNDIVNYIVKEKCNLIRICGNGAGGKSYLTSILIKSLQENGICTNYLCTDDYLLDAYIRKNINSEVTNRRITANNPKSYFYPALKRDISMLKKHFTLITIYQGKLLDCDYRSISFIDGLGTAFLEKELFDLSIFIYSDKDTELEMRLQRDFEVRNIEKSKIMDDFENRREEFEKIIQPLKTNFDVILRNEINQIILEKVPGKME</sequence>
<dbReference type="Pfam" id="PF00485">
    <property type="entry name" value="PRK"/>
    <property type="match status" value="1"/>
</dbReference>
<gene>
    <name evidence="2" type="ORF">APD94_13215</name>
    <name evidence="3" type="ORF">D4U23_11895</name>
    <name evidence="4" type="ORF">FPL45_12405</name>
</gene>
<accession>A0A3T1NWK5</accession>
<dbReference type="Proteomes" id="UP000566597">
    <property type="component" value="Unassembled WGS sequence"/>
</dbReference>
<dbReference type="Gene3D" id="3.40.50.300">
    <property type="entry name" value="P-loop containing nucleotide triphosphate hydrolases"/>
    <property type="match status" value="1"/>
</dbReference>
<dbReference type="InterPro" id="IPR006083">
    <property type="entry name" value="PRK/URK"/>
</dbReference>
<evidence type="ECO:0000313" key="2">
    <source>
        <dbReference type="EMBL" id="EAE1096924.1"/>
    </source>
</evidence>
<dbReference type="EMBL" id="AABEVT010000006">
    <property type="protein sequence ID" value="EAH0253091.1"/>
    <property type="molecule type" value="Genomic_DNA"/>
</dbReference>
<comment type="caution">
    <text evidence="2">The sequence shown here is derived from an EMBL/GenBank/DDBJ whole genome shotgun (WGS) entry which is preliminary data.</text>
</comment>
<name>A0A3T1NWK5_LISMN</name>
<organism evidence="2 6">
    <name type="scientific">Listeria monocytogenes</name>
    <dbReference type="NCBI Taxonomy" id="1639"/>
    <lineage>
        <taxon>Bacteria</taxon>
        <taxon>Bacillati</taxon>
        <taxon>Bacillota</taxon>
        <taxon>Bacilli</taxon>
        <taxon>Bacillales</taxon>
        <taxon>Listeriaceae</taxon>
        <taxon>Listeria</taxon>
    </lineage>
</organism>
<evidence type="ECO:0000259" key="1">
    <source>
        <dbReference type="Pfam" id="PF00485"/>
    </source>
</evidence>
<evidence type="ECO:0000313" key="5">
    <source>
        <dbReference type="Proteomes" id="UP000352246"/>
    </source>
</evidence>